<organism evidence="1 2">
    <name type="scientific">Fusarium keratoplasticum</name>
    <dbReference type="NCBI Taxonomy" id="1328300"/>
    <lineage>
        <taxon>Eukaryota</taxon>
        <taxon>Fungi</taxon>
        <taxon>Dikarya</taxon>
        <taxon>Ascomycota</taxon>
        <taxon>Pezizomycotina</taxon>
        <taxon>Sordariomycetes</taxon>
        <taxon>Hypocreomycetidae</taxon>
        <taxon>Hypocreales</taxon>
        <taxon>Nectriaceae</taxon>
        <taxon>Fusarium</taxon>
        <taxon>Fusarium solani species complex</taxon>
    </lineage>
</organism>
<dbReference type="EMBL" id="CM046512">
    <property type="protein sequence ID" value="KAI8654720.1"/>
    <property type="molecule type" value="Genomic_DNA"/>
</dbReference>
<keyword evidence="2" id="KW-1185">Reference proteome</keyword>
<evidence type="ECO:0000313" key="1">
    <source>
        <dbReference type="EMBL" id="KAI8654720.1"/>
    </source>
</evidence>
<sequence>MRDIYKTAKVVRIWLGTTLVDAEGVPRVFPDVKTRKLDAAFGRIRLTELGHMPVVLSFLAQALRNGRRIHEDDSSTSVPGATVETEQRTPGLVGFPESHAPEWAMLTGFLEQPWFHRVWIAQEVVMAQEAKVMMGDWEMQWEPFARAIDILEDLWNGLPLLAIRYLSLIRQLPSRTNGLLPLLNDSRQRKATNPADHVFAVLGMASEVVNPGPNHVNLSRFVTIDYNKPTAQVFRDATWFIIRSHGKLDPLHMVKLSDGQSMQDCPSWVPLWTEPLKSERLPRVLFNADLGKLMDIRYHPHDDNKLMVSGYAFERVQALNTGLQLGAQTAANINSNLAMHCHYPPRSEDIEFVTSAWNLVESFQKKPPGETGVLQRPYQSPDAVLEAFVCTLCGNWKDGDERAEASSEVMNSAKAWLETNSVI</sequence>
<name>A0ACC0QIH2_9HYPO</name>
<accession>A0ACC0QIH2</accession>
<proteinExistence type="predicted"/>
<dbReference type="Proteomes" id="UP001065298">
    <property type="component" value="Chromosome 10"/>
</dbReference>
<protein>
    <submittedName>
        <fullName evidence="1">Uncharacterized protein</fullName>
    </submittedName>
</protein>
<reference evidence="1" key="1">
    <citation type="submission" date="2022-06" db="EMBL/GenBank/DDBJ databases">
        <title>Fusarium solani species complex genomes reveal bases of compartmentalisation and animal pathogenesis.</title>
        <authorList>
            <person name="Tsai I.J."/>
        </authorList>
    </citation>
    <scope>NUCLEOTIDE SEQUENCE</scope>
    <source>
        <strain evidence="1">Fu6.1</strain>
    </source>
</reference>
<comment type="caution">
    <text evidence="1">The sequence shown here is derived from an EMBL/GenBank/DDBJ whole genome shotgun (WGS) entry which is preliminary data.</text>
</comment>
<gene>
    <name evidence="1" type="ORF">NCS57_01219000</name>
</gene>
<evidence type="ECO:0000313" key="2">
    <source>
        <dbReference type="Proteomes" id="UP001065298"/>
    </source>
</evidence>